<keyword evidence="10 12" id="KW-1133">Transmembrane helix</keyword>
<accession>A0A818UAB8</accession>
<feature type="transmembrane region" description="Helical" evidence="12">
    <location>
        <begin position="12"/>
        <end position="32"/>
    </location>
</feature>
<proteinExistence type="inferred from homology"/>
<comment type="similarity">
    <text evidence="3">Belongs to the glycosyltransferase 31 family. Beta3-Gal-T subfamily.</text>
</comment>
<evidence type="ECO:0000313" key="14">
    <source>
        <dbReference type="EMBL" id="CAF3688787.1"/>
    </source>
</evidence>
<evidence type="ECO:0000256" key="6">
    <source>
        <dbReference type="ARBA" id="ARBA00022679"/>
    </source>
</evidence>
<organism evidence="14 15">
    <name type="scientific">Rotaria sordida</name>
    <dbReference type="NCBI Taxonomy" id="392033"/>
    <lineage>
        <taxon>Eukaryota</taxon>
        <taxon>Metazoa</taxon>
        <taxon>Spiralia</taxon>
        <taxon>Gnathifera</taxon>
        <taxon>Rotifera</taxon>
        <taxon>Eurotatoria</taxon>
        <taxon>Bdelloidea</taxon>
        <taxon>Philodinida</taxon>
        <taxon>Philodinidae</taxon>
        <taxon>Rotaria</taxon>
    </lineage>
</organism>
<comment type="caution">
    <text evidence="14">The sequence shown here is derived from an EMBL/GenBank/DDBJ whole genome shotgun (WGS) entry which is preliminary data.</text>
</comment>
<keyword evidence="5" id="KW-0328">Glycosyltransferase</keyword>
<evidence type="ECO:0000256" key="7">
    <source>
        <dbReference type="ARBA" id="ARBA00022692"/>
    </source>
</evidence>
<dbReference type="EMBL" id="CAJOBE010000823">
    <property type="protein sequence ID" value="CAF3688787.1"/>
    <property type="molecule type" value="Genomic_DNA"/>
</dbReference>
<comment type="pathway">
    <text evidence="2">Protein modification; protein glycosylation.</text>
</comment>
<dbReference type="InterPro" id="IPR035979">
    <property type="entry name" value="RBD_domain_sf"/>
</dbReference>
<dbReference type="EC" id="2.4.1.122" evidence="4"/>
<dbReference type="GO" id="GO:0016020">
    <property type="term" value="C:membrane"/>
    <property type="evidence" value="ECO:0007669"/>
    <property type="project" value="UniProtKB-SubCell"/>
</dbReference>
<name>A0A818UAB8_9BILA</name>
<keyword evidence="9" id="KW-0735">Signal-anchor</keyword>
<evidence type="ECO:0000256" key="2">
    <source>
        <dbReference type="ARBA" id="ARBA00004922"/>
    </source>
</evidence>
<protein>
    <recommendedName>
        <fullName evidence="4">N-acetylgalactosaminide beta-1,3-galactosyltransferase</fullName>
        <ecNumber evidence="4">2.4.1.122</ecNumber>
    </recommendedName>
</protein>
<dbReference type="GO" id="GO:0003676">
    <property type="term" value="F:nucleic acid binding"/>
    <property type="evidence" value="ECO:0007669"/>
    <property type="project" value="InterPro"/>
</dbReference>
<keyword evidence="6" id="KW-0808">Transferase</keyword>
<comment type="subcellular location">
    <subcellularLocation>
        <location evidence="1">Membrane</location>
        <topology evidence="1">Single-pass type II membrane protein</topology>
    </subcellularLocation>
</comment>
<dbReference type="InterPro" id="IPR003378">
    <property type="entry name" value="Fringe-like_glycosylTrfase"/>
</dbReference>
<sequence>MSHSINKQRFISIGIIFSVIISATIFSLAYSAKNFDTGFISIPFNRDIQHNKTKLPRICCLILTIPKYFLTRVKALNETWAPRCDRYFFITEYDRKIMTPEQIKFSEQIPIAPIKNITAGYDHLTQKSNLAFLFAYENYLNDFEWFIKADDDTYLIVEHLKTFLSKQNSSEPITFGYNYKRYHSGGASYVLSRESLRRFYEAYNDPASKCAKDGGVEDIEIAKCLRTKGVYPGKALDKENRELFHPLPFSHHFMGFFPDWLVQRAENPLQAFPVKDFGEGDCKNKMHGIVMFHSQGSVNAVMSQRSHQIDGKEVFIHRSVPNQGSLKDNKAIQRLIVSRPNSQSLVESDINSYFSQYGKICNISHMNNEDNTWVIHFDYYDSVDQVLLDSPHCIGGIDVNVKKDNRNFFRRRSTTPGATPNTAKNDIEVRPKKSNLKQVTMNEQISCLSLPAKKYRIHVTNLPANIDAETLSQEFDWDIYDIVMDPSTNDRALPAECWLKNANDEREVNSFIQSRNGRSIRGSIIQCEKEEDEIELCNKFQFGLCEKSSDECHWEHIRCTAMGTCSSICPYGHPFGMKTGHDSPNNRLPSDVPADEWEITKNASNSDGKVLLIRGKADRKRLAVIKIYPNQSSMDLYREVTVMKDLKDVKGVSQLIEPENTSNNLTQRHVDKTNLWMIMKRAPEYSLKEFIERKYHGAL</sequence>
<keyword evidence="8" id="KW-0547">Nucleotide-binding</keyword>
<evidence type="ECO:0000256" key="5">
    <source>
        <dbReference type="ARBA" id="ARBA00022676"/>
    </source>
</evidence>
<dbReference type="Pfam" id="PF02434">
    <property type="entry name" value="Fringe"/>
    <property type="match status" value="1"/>
</dbReference>
<evidence type="ECO:0000256" key="12">
    <source>
        <dbReference type="SAM" id="Phobius"/>
    </source>
</evidence>
<dbReference type="SUPFAM" id="SSF54928">
    <property type="entry name" value="RNA-binding domain, RBD"/>
    <property type="match status" value="1"/>
</dbReference>
<dbReference type="PANTHER" id="PTHR23033">
    <property type="entry name" value="BETA1,3-GALACTOSYLTRANSFERASE"/>
    <property type="match status" value="1"/>
</dbReference>
<dbReference type="PANTHER" id="PTHR23033:SF14">
    <property type="entry name" value="GLYCOPROTEIN-N-ACETYLGALACTOSAMINE 3-BETA-GALACTOSYLTRANSFERASE 1-RELATED"/>
    <property type="match status" value="1"/>
</dbReference>
<dbReference type="AlphaFoldDB" id="A0A818UAB8"/>
<evidence type="ECO:0000256" key="9">
    <source>
        <dbReference type="ARBA" id="ARBA00022968"/>
    </source>
</evidence>
<dbReference type="Proteomes" id="UP000663874">
    <property type="component" value="Unassembled WGS sequence"/>
</dbReference>
<evidence type="ECO:0000256" key="1">
    <source>
        <dbReference type="ARBA" id="ARBA00004606"/>
    </source>
</evidence>
<dbReference type="Gene3D" id="3.90.550.50">
    <property type="match status" value="1"/>
</dbReference>
<evidence type="ECO:0000256" key="3">
    <source>
        <dbReference type="ARBA" id="ARBA00006462"/>
    </source>
</evidence>
<keyword evidence="7 12" id="KW-0812">Transmembrane</keyword>
<dbReference type="GO" id="GO:0000166">
    <property type="term" value="F:nucleotide binding"/>
    <property type="evidence" value="ECO:0007669"/>
    <property type="project" value="UniProtKB-KW"/>
</dbReference>
<evidence type="ECO:0000259" key="13">
    <source>
        <dbReference type="Pfam" id="PF02434"/>
    </source>
</evidence>
<evidence type="ECO:0000256" key="10">
    <source>
        <dbReference type="ARBA" id="ARBA00022989"/>
    </source>
</evidence>
<keyword evidence="11 12" id="KW-0472">Membrane</keyword>
<reference evidence="14" key="1">
    <citation type="submission" date="2021-02" db="EMBL/GenBank/DDBJ databases">
        <authorList>
            <person name="Nowell W R."/>
        </authorList>
    </citation>
    <scope>NUCLEOTIDE SEQUENCE</scope>
</reference>
<evidence type="ECO:0000313" key="15">
    <source>
        <dbReference type="Proteomes" id="UP000663874"/>
    </source>
</evidence>
<feature type="domain" description="Fringe-like glycosyltransferase" evidence="13">
    <location>
        <begin position="53"/>
        <end position="181"/>
    </location>
</feature>
<gene>
    <name evidence="14" type="ORF">FNK824_LOCUS8360</name>
</gene>
<dbReference type="InterPro" id="IPR026050">
    <property type="entry name" value="C1GALT1/C1GALT1_chp1"/>
</dbReference>
<dbReference type="GO" id="GO:0016263">
    <property type="term" value="F:glycoprotein-N-acetylgalactosamine 3-beta-galactosyltransferase activity"/>
    <property type="evidence" value="ECO:0007669"/>
    <property type="project" value="UniProtKB-EC"/>
</dbReference>
<evidence type="ECO:0000256" key="8">
    <source>
        <dbReference type="ARBA" id="ARBA00022741"/>
    </source>
</evidence>
<evidence type="ECO:0000256" key="4">
    <source>
        <dbReference type="ARBA" id="ARBA00012557"/>
    </source>
</evidence>
<evidence type="ECO:0000256" key="11">
    <source>
        <dbReference type="ARBA" id="ARBA00023136"/>
    </source>
</evidence>